<comment type="caution">
    <text evidence="2">The sequence shown here is derived from an EMBL/GenBank/DDBJ whole genome shotgun (WGS) entry which is preliminary data.</text>
</comment>
<evidence type="ECO:0000313" key="2">
    <source>
        <dbReference type="EMBL" id="MFC3881534.1"/>
    </source>
</evidence>
<keyword evidence="3" id="KW-1185">Reference proteome</keyword>
<dbReference type="Proteomes" id="UP001595805">
    <property type="component" value="Unassembled WGS sequence"/>
</dbReference>
<keyword evidence="1" id="KW-1133">Transmembrane helix</keyword>
<proteinExistence type="predicted"/>
<sequence>MIKFFRIIRQRMLTENRASKYLLYAIGEIVLVVIGILIALQINTWNQDRVNRKMEKKILIDLRQELSTNKEKVRKAIERRENLYEPLGRYMKLMVKDSISYSSFSEIHQKTFFSSKISPSFGVINSLISSGEVNLISNDSLKYLVTDWRDVIAVFMYIEDNSFAGHRRFEEYFDKVFPLMGNQFHNKSLEDLRVRFEKIIDDIEYRNRLITIGQHFEAANLNGHETIDYIDRMTNLIDRELEKMN</sequence>
<accession>A0ABV8AXJ9</accession>
<reference evidence="3" key="1">
    <citation type="journal article" date="2019" name="Int. J. Syst. Evol. Microbiol.">
        <title>The Global Catalogue of Microorganisms (GCM) 10K type strain sequencing project: providing services to taxonomists for standard genome sequencing and annotation.</title>
        <authorList>
            <consortium name="The Broad Institute Genomics Platform"/>
            <consortium name="The Broad Institute Genome Sequencing Center for Infectious Disease"/>
            <person name="Wu L."/>
            <person name="Ma J."/>
        </authorList>
    </citation>
    <scope>NUCLEOTIDE SEQUENCE [LARGE SCALE GENOMIC DNA]</scope>
    <source>
        <strain evidence="3">CCUG 60523</strain>
    </source>
</reference>
<name>A0ABV8AXJ9_9BACT</name>
<organism evidence="2 3">
    <name type="scientific">Algoriphagus namhaensis</name>
    <dbReference type="NCBI Taxonomy" id="915353"/>
    <lineage>
        <taxon>Bacteria</taxon>
        <taxon>Pseudomonadati</taxon>
        <taxon>Bacteroidota</taxon>
        <taxon>Cytophagia</taxon>
        <taxon>Cytophagales</taxon>
        <taxon>Cyclobacteriaceae</taxon>
        <taxon>Algoriphagus</taxon>
    </lineage>
</organism>
<evidence type="ECO:0000313" key="3">
    <source>
        <dbReference type="Proteomes" id="UP001595805"/>
    </source>
</evidence>
<keyword evidence="1" id="KW-0472">Membrane</keyword>
<dbReference type="EMBL" id="JBHRZS010000007">
    <property type="protein sequence ID" value="MFC3881534.1"/>
    <property type="molecule type" value="Genomic_DNA"/>
</dbReference>
<evidence type="ECO:0000256" key="1">
    <source>
        <dbReference type="SAM" id="Phobius"/>
    </source>
</evidence>
<dbReference type="RefSeq" id="WP_377906880.1">
    <property type="nucleotide sequence ID" value="NZ_JBHRZS010000007.1"/>
</dbReference>
<protein>
    <submittedName>
        <fullName evidence="2">Uncharacterized protein</fullName>
    </submittedName>
</protein>
<gene>
    <name evidence="2" type="ORF">ACFOSV_15170</name>
</gene>
<feature type="transmembrane region" description="Helical" evidence="1">
    <location>
        <begin position="21"/>
        <end position="42"/>
    </location>
</feature>
<keyword evidence="1" id="KW-0812">Transmembrane</keyword>